<feature type="region of interest" description="Disordered" evidence="1">
    <location>
        <begin position="1"/>
        <end position="34"/>
    </location>
</feature>
<dbReference type="Proteomes" id="UP000314294">
    <property type="component" value="Unassembled WGS sequence"/>
</dbReference>
<feature type="region of interest" description="Disordered" evidence="1">
    <location>
        <begin position="68"/>
        <end position="89"/>
    </location>
</feature>
<keyword evidence="3" id="KW-1185">Reference proteome</keyword>
<comment type="caution">
    <text evidence="2">The sequence shown here is derived from an EMBL/GenBank/DDBJ whole genome shotgun (WGS) entry which is preliminary data.</text>
</comment>
<feature type="compositionally biased region" description="Basic and acidic residues" evidence="1">
    <location>
        <begin position="14"/>
        <end position="26"/>
    </location>
</feature>
<proteinExistence type="predicted"/>
<organism evidence="2 3">
    <name type="scientific">Liparis tanakae</name>
    <name type="common">Tanaka's snailfish</name>
    <dbReference type="NCBI Taxonomy" id="230148"/>
    <lineage>
        <taxon>Eukaryota</taxon>
        <taxon>Metazoa</taxon>
        <taxon>Chordata</taxon>
        <taxon>Craniata</taxon>
        <taxon>Vertebrata</taxon>
        <taxon>Euteleostomi</taxon>
        <taxon>Actinopterygii</taxon>
        <taxon>Neopterygii</taxon>
        <taxon>Teleostei</taxon>
        <taxon>Neoteleostei</taxon>
        <taxon>Acanthomorphata</taxon>
        <taxon>Eupercaria</taxon>
        <taxon>Perciformes</taxon>
        <taxon>Cottioidei</taxon>
        <taxon>Cottales</taxon>
        <taxon>Liparidae</taxon>
        <taxon>Liparis</taxon>
    </lineage>
</organism>
<dbReference type="EMBL" id="SRLO01000122">
    <property type="protein sequence ID" value="TNN73660.1"/>
    <property type="molecule type" value="Genomic_DNA"/>
</dbReference>
<protein>
    <submittedName>
        <fullName evidence="2">Uncharacterized protein</fullName>
    </submittedName>
</protein>
<accession>A0A4Z2I748</accession>
<evidence type="ECO:0000313" key="2">
    <source>
        <dbReference type="EMBL" id="TNN73660.1"/>
    </source>
</evidence>
<name>A0A4Z2I748_9TELE</name>
<sequence length="107" mass="11629">MYAGLRLGKGRGKQRWEKREGTETKDNQPLSSSSSTAWSIRYVAMGQASNMEPNALWHPTRHRVGDLLEAGWGGGGEAAQESPRPATHPSIVPPSYAIIFALLPIST</sequence>
<evidence type="ECO:0000256" key="1">
    <source>
        <dbReference type="SAM" id="MobiDB-lite"/>
    </source>
</evidence>
<reference evidence="2 3" key="1">
    <citation type="submission" date="2019-03" db="EMBL/GenBank/DDBJ databases">
        <title>First draft genome of Liparis tanakae, snailfish: a comprehensive survey of snailfish specific genes.</title>
        <authorList>
            <person name="Kim W."/>
            <person name="Song I."/>
            <person name="Jeong J.-H."/>
            <person name="Kim D."/>
            <person name="Kim S."/>
            <person name="Ryu S."/>
            <person name="Song J.Y."/>
            <person name="Lee S.K."/>
        </authorList>
    </citation>
    <scope>NUCLEOTIDE SEQUENCE [LARGE SCALE GENOMIC DNA]</scope>
    <source>
        <tissue evidence="2">Muscle</tissue>
    </source>
</reference>
<gene>
    <name evidence="2" type="ORF">EYF80_016040</name>
</gene>
<evidence type="ECO:0000313" key="3">
    <source>
        <dbReference type="Proteomes" id="UP000314294"/>
    </source>
</evidence>
<dbReference type="AlphaFoldDB" id="A0A4Z2I748"/>